<dbReference type="InterPro" id="IPR003959">
    <property type="entry name" value="ATPase_AAA_core"/>
</dbReference>
<feature type="domain" description="ATPase AAA-type core" evidence="1">
    <location>
        <begin position="291"/>
        <end position="322"/>
    </location>
</feature>
<dbReference type="Gene3D" id="3.40.50.300">
    <property type="entry name" value="P-loop containing nucleotide triphosphate hydrolases"/>
    <property type="match status" value="1"/>
</dbReference>
<evidence type="ECO:0000313" key="2">
    <source>
        <dbReference type="EMBL" id="HIT84871.1"/>
    </source>
</evidence>
<dbReference type="GO" id="GO:0005524">
    <property type="term" value="F:ATP binding"/>
    <property type="evidence" value="ECO:0007669"/>
    <property type="project" value="UniProtKB-KW"/>
</dbReference>
<accession>A0A9D1KQC3</accession>
<dbReference type="Proteomes" id="UP000824165">
    <property type="component" value="Unassembled WGS sequence"/>
</dbReference>
<keyword evidence="2" id="KW-0547">Nucleotide-binding</keyword>
<dbReference type="Pfam" id="PF00004">
    <property type="entry name" value="AAA"/>
    <property type="match status" value="1"/>
</dbReference>
<sequence>MSTYMKNLFNYSRSLPEPFDTLANKKVKVSSKYGDGTEATLCTTVIKAVQAVCCCMNGSKEGAVGVIDHRTVAEYKSAMGPDAYHLVVYDSSSGSVMASVYDKNTEVLETYTLNNSERDGAAVMMAIIPVLLQDQEFKDYFDEYYDQFINGHPDMGITTMSMAYLCDNAYRRIKDDSCAAHVKVELDRSGNLMRVSQAQIDSGSFMPNEVVAGEFTIFAKTGPATIKKASTFVEHSDFVGKYELHERTLSPAERQLVPVLPEWYIIPEEVVDICKHAQVTTGKPMQMRNFLLRGPAGTGKTMGAKAVAAGLGLPYMKYTCSAGTEIFDFIGQIFPDSETGSTGNAQLDLEREQLKAMGGINYANVSKLMKLPDLDDMDYDPSGVYHALTGVENTAATSQDCMGIVLDMVTEKVRALSKTDPEHKSSGQSFSYVETDFLKALKNGYVVEIQERATRS</sequence>
<evidence type="ECO:0000259" key="1">
    <source>
        <dbReference type="Pfam" id="PF00004"/>
    </source>
</evidence>
<protein>
    <submittedName>
        <fullName evidence="2">ATP-binding protein</fullName>
    </submittedName>
</protein>
<dbReference type="InterPro" id="IPR027417">
    <property type="entry name" value="P-loop_NTPase"/>
</dbReference>
<evidence type="ECO:0000313" key="3">
    <source>
        <dbReference type="Proteomes" id="UP000824165"/>
    </source>
</evidence>
<name>A0A9D1KQC3_9FIRM</name>
<proteinExistence type="predicted"/>
<dbReference type="GO" id="GO:0016887">
    <property type="term" value="F:ATP hydrolysis activity"/>
    <property type="evidence" value="ECO:0007669"/>
    <property type="project" value="InterPro"/>
</dbReference>
<dbReference type="SUPFAM" id="SSF52540">
    <property type="entry name" value="P-loop containing nucleoside triphosphate hydrolases"/>
    <property type="match status" value="1"/>
</dbReference>
<organism evidence="2 3">
    <name type="scientific">Candidatus Ornithomonoglobus intestinigallinarum</name>
    <dbReference type="NCBI Taxonomy" id="2840894"/>
    <lineage>
        <taxon>Bacteria</taxon>
        <taxon>Bacillati</taxon>
        <taxon>Bacillota</taxon>
        <taxon>Clostridia</taxon>
        <taxon>Candidatus Ornithomonoglobus</taxon>
    </lineage>
</organism>
<dbReference type="EMBL" id="DVLU01000028">
    <property type="protein sequence ID" value="HIT84871.1"/>
    <property type="molecule type" value="Genomic_DNA"/>
</dbReference>
<reference evidence="2" key="2">
    <citation type="journal article" date="2021" name="PeerJ">
        <title>Extensive microbial diversity within the chicken gut microbiome revealed by metagenomics and culture.</title>
        <authorList>
            <person name="Gilroy R."/>
            <person name="Ravi A."/>
            <person name="Getino M."/>
            <person name="Pursley I."/>
            <person name="Horton D.L."/>
            <person name="Alikhan N.F."/>
            <person name="Baker D."/>
            <person name="Gharbi K."/>
            <person name="Hall N."/>
            <person name="Watson M."/>
            <person name="Adriaenssens E.M."/>
            <person name="Foster-Nyarko E."/>
            <person name="Jarju S."/>
            <person name="Secka A."/>
            <person name="Antonio M."/>
            <person name="Oren A."/>
            <person name="Chaudhuri R.R."/>
            <person name="La Ragione R."/>
            <person name="Hildebrand F."/>
            <person name="Pallen M.J."/>
        </authorList>
    </citation>
    <scope>NUCLEOTIDE SEQUENCE</scope>
    <source>
        <strain evidence="2">CHK181-108</strain>
    </source>
</reference>
<reference evidence="2" key="1">
    <citation type="submission" date="2020-10" db="EMBL/GenBank/DDBJ databases">
        <authorList>
            <person name="Gilroy R."/>
        </authorList>
    </citation>
    <scope>NUCLEOTIDE SEQUENCE</scope>
    <source>
        <strain evidence="2">CHK181-108</strain>
    </source>
</reference>
<keyword evidence="2" id="KW-0067">ATP-binding</keyword>
<comment type="caution">
    <text evidence="2">The sequence shown here is derived from an EMBL/GenBank/DDBJ whole genome shotgun (WGS) entry which is preliminary data.</text>
</comment>
<dbReference type="AlphaFoldDB" id="A0A9D1KQC3"/>
<gene>
    <name evidence="2" type="ORF">IAA60_03070</name>
</gene>